<dbReference type="EMBL" id="VICH01000004">
    <property type="protein sequence ID" value="TQV68901.1"/>
    <property type="molecule type" value="Genomic_DNA"/>
</dbReference>
<dbReference type="RefSeq" id="WP_142852656.1">
    <property type="nucleotide sequence ID" value="NZ_FXWW01000001.1"/>
</dbReference>
<comment type="caution">
    <text evidence="1">The sequence shown here is derived from an EMBL/GenBank/DDBJ whole genome shotgun (WGS) entry which is preliminary data.</text>
</comment>
<evidence type="ECO:0000313" key="2">
    <source>
        <dbReference type="Proteomes" id="UP000315816"/>
    </source>
</evidence>
<reference evidence="1 2" key="1">
    <citation type="submission" date="2019-06" db="EMBL/GenBank/DDBJ databases">
        <title>A novel species of marine bacteria.</title>
        <authorList>
            <person name="Wang Y."/>
        </authorList>
    </citation>
    <scope>NUCLEOTIDE SEQUENCE [LARGE SCALE GENOMIC DNA]</scope>
    <source>
        <strain evidence="1 2">MA1-10</strain>
    </source>
</reference>
<keyword evidence="2" id="KW-1185">Reference proteome</keyword>
<name>A0A545SVA6_9RHOB</name>
<organism evidence="1 2">
    <name type="scientific">Aliiroseovarius halocynthiae</name>
    <dbReference type="NCBI Taxonomy" id="985055"/>
    <lineage>
        <taxon>Bacteria</taxon>
        <taxon>Pseudomonadati</taxon>
        <taxon>Pseudomonadota</taxon>
        <taxon>Alphaproteobacteria</taxon>
        <taxon>Rhodobacterales</taxon>
        <taxon>Paracoccaceae</taxon>
        <taxon>Aliiroseovarius</taxon>
    </lineage>
</organism>
<evidence type="ECO:0000313" key="1">
    <source>
        <dbReference type="EMBL" id="TQV68901.1"/>
    </source>
</evidence>
<dbReference type="Proteomes" id="UP000315816">
    <property type="component" value="Unassembled WGS sequence"/>
</dbReference>
<accession>A0A545SVA6</accession>
<dbReference type="AlphaFoldDB" id="A0A545SVA6"/>
<protein>
    <submittedName>
        <fullName evidence="1">Dihydroorotate dehydrogenase</fullName>
    </submittedName>
</protein>
<sequence length="134" mass="14117">MTKPDKTQLDDDDLELFFEAARRDAPKPSEAFLSAIMADAQTQLPNVQTKPATLQKQGWLGSILSAIGGWPAAAGLATATVAGVWIGFTQPVQLETLSGGLVLAGDYVISDASYVLEDLTPGYLGTSIFAEDEG</sequence>
<dbReference type="OrthoDB" id="7863719at2"/>
<gene>
    <name evidence="1" type="ORF">FIL88_04810</name>
</gene>
<proteinExistence type="predicted"/>